<feature type="region of interest" description="Disordered" evidence="2">
    <location>
        <begin position="919"/>
        <end position="944"/>
    </location>
</feature>
<dbReference type="GO" id="GO:0005739">
    <property type="term" value="C:mitochondrion"/>
    <property type="evidence" value="ECO:0000318"/>
    <property type="project" value="GO_Central"/>
</dbReference>
<evidence type="ECO:0000256" key="2">
    <source>
        <dbReference type="SAM" id="MobiDB-lite"/>
    </source>
</evidence>
<gene>
    <name evidence="5" type="primary">LOC112272673</name>
    <name evidence="4" type="ORF">PHYPA_024299</name>
</gene>
<sequence>MEIAVCASLQATVRPARAWCCGIAGLREVQLVRVRKERRGDAVLGRRGNGLERRQQLWIGGVARTGWGYGWGTGHGRGRVRSMVVVATSRSAEGTAVEERNGSEAGIGWSLEELAEGRGVDEQGKRLVHALRESASVILAELEKRKSLASTSWFPPNWFPADKNAWMKSLSYQSAVHALLKSVIDIAAQGQVGNRSVRVFVIRRLLEVSSPLEDSIRHELSSRDPAADDWLWLQQHPLTVSNFVSILEGGNQLNTTSTVDESTPYIGGDVELLKFALSMTSALLMLGSAPVSNPLFSSALVQGIFDLMEKLQESISMNQVYQFCWDVGLKQEFLEKFGHQAADDNKWRDAAEGEFWVYLVHQLLREALIREGVRLRIESRDSIEILEKDLAVFGFFAVLGRRTRAYLASKGVSVSEESLENLLRYLEGGSVLFYPQLAKIPVYQLFIEVVCEEMEWLPFYPVSATAVSLDAHEEDSEVKSRVGKVEKLLAIAVSAQVCSLWVKNFVEHNVWIRQPEGTRAATFLLKSQQRLDECNEVYELVKRSGKDNIFWNGAAEAGYMDRLIYQGLQERSLEKTIINEAGRFRPDIRPSSTNEQLAVERENLQEVEQLLKSVDKEMQTVNIALAKLELLVKELEVTSSAESERSREDLDKIKSLKQDVEVFRASLKSEASAKEMRILELQAELEMFASSKSQPQVLNLRDRYLGTTTDDSSLQFQRRRSEVSEDKIKGEAIIVEGNGAAKSAKTFELLMTELAELEFRIQQSVDQSASLRSLTEEEWNRASVYDITTTTALARINENVDLTEHGFFAKSIEKLKSATLDIWRGSCLLGTDVGVSLVLLRRKVLGQNLTSREKKILKRTVTDMVSVVPIGFLMLLPVTAVGHAAILAAIQKYVPGLIPSAYGPQRLDVLRRLEQLRKMEPESPEPVDLSSSRNLDSSLRKEVA</sequence>
<feature type="compositionally biased region" description="Low complexity" evidence="2">
    <location>
        <begin position="928"/>
        <end position="937"/>
    </location>
</feature>
<dbReference type="KEGG" id="ppp:112272673"/>
<dbReference type="PaxDb" id="3218-PP1S170_1V6.1"/>
<dbReference type="PANTHER" id="PTHR14009:SF9">
    <property type="entry name" value="LETM1-LIKE PROTEIN"/>
    <property type="match status" value="1"/>
</dbReference>
<feature type="coiled-coil region" evidence="1">
    <location>
        <begin position="597"/>
        <end position="638"/>
    </location>
</feature>
<evidence type="ECO:0000313" key="5">
    <source>
        <dbReference type="EnsemblPlants" id="Pp3c19_18600V3.1"/>
    </source>
</evidence>
<evidence type="ECO:0000256" key="3">
    <source>
        <dbReference type="SAM" id="Phobius"/>
    </source>
</evidence>
<proteinExistence type="predicted"/>
<dbReference type="OrthoDB" id="275278at2759"/>
<evidence type="ECO:0000256" key="1">
    <source>
        <dbReference type="SAM" id="Coils"/>
    </source>
</evidence>
<accession>A0A2K1IYX8</accession>
<dbReference type="InterPro" id="IPR044202">
    <property type="entry name" value="LETM1/MDM38-like"/>
</dbReference>
<evidence type="ECO:0000313" key="4">
    <source>
        <dbReference type="EMBL" id="PNR34482.1"/>
    </source>
</evidence>
<dbReference type="FunCoup" id="A0A2K1IYX8">
    <property type="interactions" value="1907"/>
</dbReference>
<reference evidence="4 6" key="1">
    <citation type="journal article" date="2008" name="Science">
        <title>The Physcomitrella genome reveals evolutionary insights into the conquest of land by plants.</title>
        <authorList>
            <person name="Rensing S."/>
            <person name="Lang D."/>
            <person name="Zimmer A."/>
            <person name="Terry A."/>
            <person name="Salamov A."/>
            <person name="Shapiro H."/>
            <person name="Nishiyama T."/>
            <person name="Perroud P.-F."/>
            <person name="Lindquist E."/>
            <person name="Kamisugi Y."/>
            <person name="Tanahashi T."/>
            <person name="Sakakibara K."/>
            <person name="Fujita T."/>
            <person name="Oishi K."/>
            <person name="Shin-I T."/>
            <person name="Kuroki Y."/>
            <person name="Toyoda A."/>
            <person name="Suzuki Y."/>
            <person name="Hashimoto A."/>
            <person name="Yamaguchi K."/>
            <person name="Sugano A."/>
            <person name="Kohara Y."/>
            <person name="Fujiyama A."/>
            <person name="Anterola A."/>
            <person name="Aoki S."/>
            <person name="Ashton N."/>
            <person name="Barbazuk W.B."/>
            <person name="Barker E."/>
            <person name="Bennetzen J."/>
            <person name="Bezanilla M."/>
            <person name="Blankenship R."/>
            <person name="Cho S.H."/>
            <person name="Dutcher S."/>
            <person name="Estelle M."/>
            <person name="Fawcett J.A."/>
            <person name="Gundlach H."/>
            <person name="Hanada K."/>
            <person name="Heyl A."/>
            <person name="Hicks K.A."/>
            <person name="Hugh J."/>
            <person name="Lohr M."/>
            <person name="Mayer K."/>
            <person name="Melkozernov A."/>
            <person name="Murata T."/>
            <person name="Nelson D."/>
            <person name="Pils B."/>
            <person name="Prigge M."/>
            <person name="Reiss B."/>
            <person name="Renner T."/>
            <person name="Rombauts S."/>
            <person name="Rushton P."/>
            <person name="Sanderfoot A."/>
            <person name="Schween G."/>
            <person name="Shiu S.-H."/>
            <person name="Stueber K."/>
            <person name="Theodoulou F.L."/>
            <person name="Tu H."/>
            <person name="Van de Peer Y."/>
            <person name="Verrier P.J."/>
            <person name="Waters E."/>
            <person name="Wood A."/>
            <person name="Yang L."/>
            <person name="Cove D."/>
            <person name="Cuming A."/>
            <person name="Hasebe M."/>
            <person name="Lucas S."/>
            <person name="Mishler D.B."/>
            <person name="Reski R."/>
            <person name="Grigoriev I."/>
            <person name="Quatrano R.S."/>
            <person name="Boore J.L."/>
        </authorList>
    </citation>
    <scope>NUCLEOTIDE SEQUENCE [LARGE SCALE GENOMIC DNA]</scope>
    <source>
        <strain evidence="5 6">cv. Gransden 2004</strain>
    </source>
</reference>
<organism evidence="4">
    <name type="scientific">Physcomitrium patens</name>
    <name type="common">Spreading-leaved earth moss</name>
    <name type="synonym">Physcomitrella patens</name>
    <dbReference type="NCBI Taxonomy" id="3218"/>
    <lineage>
        <taxon>Eukaryota</taxon>
        <taxon>Viridiplantae</taxon>
        <taxon>Streptophyta</taxon>
        <taxon>Embryophyta</taxon>
        <taxon>Bryophyta</taxon>
        <taxon>Bryophytina</taxon>
        <taxon>Bryopsida</taxon>
        <taxon>Funariidae</taxon>
        <taxon>Funariales</taxon>
        <taxon>Funariaceae</taxon>
        <taxon>Physcomitrium</taxon>
    </lineage>
</organism>
<evidence type="ECO:0000313" key="6">
    <source>
        <dbReference type="Proteomes" id="UP000006727"/>
    </source>
</evidence>
<keyword evidence="6" id="KW-1185">Reference proteome</keyword>
<dbReference type="Proteomes" id="UP000006727">
    <property type="component" value="Chromosome 19"/>
</dbReference>
<dbReference type="EnsemblPlants" id="Pp3c19_18600V3.1">
    <property type="protein sequence ID" value="Pp3c19_18600V3.1"/>
    <property type="gene ID" value="Pp3c19_18600"/>
</dbReference>
<dbReference type="STRING" id="3218.A0A2K1IYX8"/>
<keyword evidence="1" id="KW-0175">Coiled coil</keyword>
<dbReference type="EMBL" id="ABEU02000019">
    <property type="protein sequence ID" value="PNR34482.1"/>
    <property type="molecule type" value="Genomic_DNA"/>
</dbReference>
<feature type="transmembrane region" description="Helical" evidence="3">
    <location>
        <begin position="861"/>
        <end position="890"/>
    </location>
</feature>
<protein>
    <submittedName>
        <fullName evidence="4 5">Uncharacterized protein</fullName>
    </submittedName>
</protein>
<keyword evidence="3" id="KW-0812">Transmembrane</keyword>
<dbReference type="Gramene" id="Pp3c19_18600V3.1">
    <property type="protein sequence ID" value="Pp3c19_18600V3.1"/>
    <property type="gene ID" value="Pp3c19_18600"/>
</dbReference>
<name>A0A2K1IYX8_PHYPA</name>
<dbReference type="PANTHER" id="PTHR14009">
    <property type="entry name" value="LEUCINE ZIPPER-EF-HAND CONTAINING TRANSMEMBRANE PROTEIN"/>
    <property type="match status" value="1"/>
</dbReference>
<keyword evidence="3" id="KW-1133">Transmembrane helix</keyword>
<dbReference type="GO" id="GO:0005743">
    <property type="term" value="C:mitochondrial inner membrane"/>
    <property type="evidence" value="ECO:0007669"/>
    <property type="project" value="InterPro"/>
</dbReference>
<keyword evidence="3" id="KW-0472">Membrane</keyword>
<dbReference type="AlphaFoldDB" id="A0A2K1IYX8"/>
<reference evidence="4 6" key="2">
    <citation type="journal article" date="2018" name="Plant J.">
        <title>The Physcomitrella patens chromosome-scale assembly reveals moss genome structure and evolution.</title>
        <authorList>
            <person name="Lang D."/>
            <person name="Ullrich K.K."/>
            <person name="Murat F."/>
            <person name="Fuchs J."/>
            <person name="Jenkins J."/>
            <person name="Haas F.B."/>
            <person name="Piednoel M."/>
            <person name="Gundlach H."/>
            <person name="Van Bel M."/>
            <person name="Meyberg R."/>
            <person name="Vives C."/>
            <person name="Morata J."/>
            <person name="Symeonidi A."/>
            <person name="Hiss M."/>
            <person name="Muchero W."/>
            <person name="Kamisugi Y."/>
            <person name="Saleh O."/>
            <person name="Blanc G."/>
            <person name="Decker E.L."/>
            <person name="van Gessel N."/>
            <person name="Grimwood J."/>
            <person name="Hayes R.D."/>
            <person name="Graham S.W."/>
            <person name="Gunter L.E."/>
            <person name="McDaniel S.F."/>
            <person name="Hoernstein S.N.W."/>
            <person name="Larsson A."/>
            <person name="Li F.W."/>
            <person name="Perroud P.F."/>
            <person name="Phillips J."/>
            <person name="Ranjan P."/>
            <person name="Rokshar D.S."/>
            <person name="Rothfels C.J."/>
            <person name="Schneider L."/>
            <person name="Shu S."/>
            <person name="Stevenson D.W."/>
            <person name="Thummler F."/>
            <person name="Tillich M."/>
            <person name="Villarreal Aguilar J.C."/>
            <person name="Widiez T."/>
            <person name="Wong G.K."/>
            <person name="Wymore A."/>
            <person name="Zhang Y."/>
            <person name="Zimmer A.D."/>
            <person name="Quatrano R.S."/>
            <person name="Mayer K.F.X."/>
            <person name="Goodstein D."/>
            <person name="Casacuberta J.M."/>
            <person name="Vandepoele K."/>
            <person name="Reski R."/>
            <person name="Cuming A.C."/>
            <person name="Tuskan G.A."/>
            <person name="Maumus F."/>
            <person name="Salse J."/>
            <person name="Schmutz J."/>
            <person name="Rensing S.A."/>
        </authorList>
    </citation>
    <scope>NUCLEOTIDE SEQUENCE [LARGE SCALE GENOMIC DNA]</scope>
    <source>
        <strain evidence="5 6">cv. Gransden 2004</strain>
    </source>
</reference>
<reference evidence="5" key="3">
    <citation type="submission" date="2020-12" db="UniProtKB">
        <authorList>
            <consortium name="EnsemblPlants"/>
        </authorList>
    </citation>
    <scope>IDENTIFICATION</scope>
</reference>